<accession>A0AAN9TFQ1</accession>
<dbReference type="Gene3D" id="2.20.25.240">
    <property type="match status" value="1"/>
</dbReference>
<feature type="compositionally biased region" description="Polar residues" evidence="1">
    <location>
        <begin position="190"/>
        <end position="203"/>
    </location>
</feature>
<reference evidence="2 3" key="1">
    <citation type="submission" date="2024-03" db="EMBL/GenBank/DDBJ databases">
        <title>Adaptation during the transition from Ophiocordyceps entomopathogen to insect associate is accompanied by gene loss and intensified selection.</title>
        <authorList>
            <person name="Ward C.M."/>
            <person name="Onetto C.A."/>
            <person name="Borneman A.R."/>
        </authorList>
    </citation>
    <scope>NUCLEOTIDE SEQUENCE [LARGE SCALE GENOMIC DNA]</scope>
    <source>
        <strain evidence="2">AWRI1</strain>
        <tissue evidence="2">Single Adult Female</tissue>
    </source>
</reference>
<comment type="caution">
    <text evidence="2">The sequence shown here is derived from an EMBL/GenBank/DDBJ whole genome shotgun (WGS) entry which is preliminary data.</text>
</comment>
<evidence type="ECO:0000313" key="3">
    <source>
        <dbReference type="Proteomes" id="UP001367676"/>
    </source>
</evidence>
<evidence type="ECO:0008006" key="4">
    <source>
        <dbReference type="Google" id="ProtNLM"/>
    </source>
</evidence>
<organism evidence="2 3">
    <name type="scientific">Parthenolecanium corni</name>
    <dbReference type="NCBI Taxonomy" id="536013"/>
    <lineage>
        <taxon>Eukaryota</taxon>
        <taxon>Metazoa</taxon>
        <taxon>Ecdysozoa</taxon>
        <taxon>Arthropoda</taxon>
        <taxon>Hexapoda</taxon>
        <taxon>Insecta</taxon>
        <taxon>Pterygota</taxon>
        <taxon>Neoptera</taxon>
        <taxon>Paraneoptera</taxon>
        <taxon>Hemiptera</taxon>
        <taxon>Sternorrhyncha</taxon>
        <taxon>Coccoidea</taxon>
        <taxon>Coccidae</taxon>
        <taxon>Parthenolecanium</taxon>
    </lineage>
</organism>
<feature type="region of interest" description="Disordered" evidence="1">
    <location>
        <begin position="96"/>
        <end position="150"/>
    </location>
</feature>
<feature type="compositionally biased region" description="Basic residues" evidence="1">
    <location>
        <begin position="134"/>
        <end position="150"/>
    </location>
</feature>
<name>A0AAN9TFQ1_9HEMI</name>
<gene>
    <name evidence="2" type="ORF">V9T40_013917</name>
</gene>
<dbReference type="EMBL" id="JBBCAQ010000033">
    <property type="protein sequence ID" value="KAK7582472.1"/>
    <property type="molecule type" value="Genomic_DNA"/>
</dbReference>
<evidence type="ECO:0000256" key="1">
    <source>
        <dbReference type="SAM" id="MobiDB-lite"/>
    </source>
</evidence>
<dbReference type="AlphaFoldDB" id="A0AAN9TFQ1"/>
<proteinExistence type="predicted"/>
<protein>
    <recommendedName>
        <fullName evidence="4">FLYWCH-type domain-containing protein</fullName>
    </recommendedName>
</protein>
<evidence type="ECO:0000313" key="2">
    <source>
        <dbReference type="EMBL" id="KAK7582472.1"/>
    </source>
</evidence>
<dbReference type="Proteomes" id="UP001367676">
    <property type="component" value="Unassembled WGS sequence"/>
</dbReference>
<feature type="region of interest" description="Disordered" evidence="1">
    <location>
        <begin position="190"/>
        <end position="213"/>
    </location>
</feature>
<keyword evidence="3" id="KW-1185">Reference proteome</keyword>
<sequence>MSVIQIVKSERGKDHVFFNGFTFRKAYYHSTVGGWKWRCTNKKCAASMYVDNELTMMPGSFCEHNHSPMSRKRQYMKEMGLMDPFFVADSPANAAIPPPTASVKEESQSMTNGDINESEMPKNDKAVNGLAQQKPKRARRTNLGVRRKRQKKMVEIPEGTHHLAEDCEFPLDQCDSNTVFVNIFENQNQHTQQVNRTSTSNRTAGEEQPENFDPLSETFRTTAFPAICDLSPKDEEVNVPNEVIDLDNEDETVNNAATNGANDDFLLYEDVSLRRNVRLYPSHYQDSSKNSSSRSVCMQNSRARLMQGSIDLSHPVDTFFYAMAQSVKRLSTVNQIKAKQMITKLITKFEMDEAI</sequence>